<protein>
    <recommendedName>
        <fullName evidence="3">Recombination-associated protein RdgC</fullName>
    </recommendedName>
</protein>
<dbReference type="EMBL" id="CP000245">
    <property type="protein sequence ID" value="AEG91726.1"/>
    <property type="molecule type" value="Genomic_DNA"/>
</dbReference>
<dbReference type="NCBIfam" id="NF001463">
    <property type="entry name" value="PRK00321.1-4"/>
    <property type="match status" value="1"/>
</dbReference>
<dbReference type="NCBIfam" id="NF001464">
    <property type="entry name" value="PRK00321.1-5"/>
    <property type="match status" value="1"/>
</dbReference>
<reference evidence="7" key="1">
    <citation type="submission" date="2006-01" db="EMBL/GenBank/DDBJ databases">
        <title>Genome of the cyst-dividing bacterium Ramlibacter tataouinensis.</title>
        <authorList>
            <person name="Barakat M."/>
            <person name="Ortet P."/>
            <person name="De Luca G."/>
            <person name="Jourlin-Castelli C."/>
            <person name="Ansaldi M."/>
            <person name="Py B."/>
            <person name="Fichant G."/>
            <person name="Coutinho P."/>
            <person name="Voulhoux R."/>
            <person name="Bastien O."/>
            <person name="Roy S."/>
            <person name="Marechal E."/>
            <person name="Henrissat B."/>
            <person name="Quentin Y."/>
            <person name="Noirot P."/>
            <person name="Filloux A."/>
            <person name="Mejean V."/>
            <person name="DuBow M."/>
            <person name="Barras F."/>
            <person name="Heulin T."/>
        </authorList>
    </citation>
    <scope>NUCLEOTIDE SEQUENCE [LARGE SCALE GENOMIC DNA]</scope>
    <source>
        <strain evidence="7">ATCC BAA-407 / DSM 14655 / LMG 21543 / TTB310</strain>
    </source>
</reference>
<dbReference type="PANTHER" id="PTHR38103">
    <property type="entry name" value="RECOMBINATION-ASSOCIATED PROTEIN RDGC"/>
    <property type="match status" value="1"/>
</dbReference>
<evidence type="ECO:0000256" key="5">
    <source>
        <dbReference type="ARBA" id="ARBA00023172"/>
    </source>
</evidence>
<dbReference type="PANTHER" id="PTHR38103:SF1">
    <property type="entry name" value="RECOMBINATION-ASSOCIATED PROTEIN RDGC"/>
    <property type="match status" value="1"/>
</dbReference>
<keyword evidence="4" id="KW-0963">Cytoplasm</keyword>
<evidence type="ECO:0000256" key="4">
    <source>
        <dbReference type="ARBA" id="ARBA00022490"/>
    </source>
</evidence>
<reference evidence="6 7" key="2">
    <citation type="journal article" date="2011" name="PLoS ONE">
        <title>The Cyst-Dividing Bacterium Ramlibacter tataouinensis TTB310 Genome Reveals a Well-Stocked Toolbox for Adaptation to a Desert Environment.</title>
        <authorList>
            <person name="De Luca G."/>
            <person name="Barakat M."/>
            <person name="Ortet P."/>
            <person name="Fochesato S."/>
            <person name="Jourlin-Castelli C."/>
            <person name="Ansaldi M."/>
            <person name="Py B."/>
            <person name="Fichant G."/>
            <person name="Coutinho P.M."/>
            <person name="Voulhoux R."/>
            <person name="Bastien O."/>
            <person name="Marechal E."/>
            <person name="Henrissat B."/>
            <person name="Quentin Y."/>
            <person name="Noirot P."/>
            <person name="Filloux A."/>
            <person name="Mejean V."/>
            <person name="Dubow M.S."/>
            <person name="Barras F."/>
            <person name="Barbe V."/>
            <person name="Weissenbach J."/>
            <person name="Mihalcescu I."/>
            <person name="Vermeglio A."/>
            <person name="Achouak W."/>
            <person name="Heulin T."/>
        </authorList>
    </citation>
    <scope>NUCLEOTIDE SEQUENCE [LARGE SCALE GENOMIC DNA]</scope>
    <source>
        <strain evidence="7">ATCC BAA-407 / DSM 14655 / LMG 21543 / TTB310</strain>
    </source>
</reference>
<keyword evidence="5" id="KW-0233">DNA recombination</keyword>
<evidence type="ECO:0000313" key="7">
    <source>
        <dbReference type="Proteomes" id="UP000008385"/>
    </source>
</evidence>
<dbReference type="eggNOG" id="COG2974">
    <property type="taxonomic scope" value="Bacteria"/>
</dbReference>
<dbReference type="GO" id="GO:0043590">
    <property type="term" value="C:bacterial nucleoid"/>
    <property type="evidence" value="ECO:0007669"/>
    <property type="project" value="TreeGrafter"/>
</dbReference>
<evidence type="ECO:0000256" key="1">
    <source>
        <dbReference type="ARBA" id="ARBA00004453"/>
    </source>
</evidence>
<keyword evidence="7" id="KW-1185">Reference proteome</keyword>
<name>F5XWW5_RAMTT</name>
<evidence type="ECO:0000256" key="2">
    <source>
        <dbReference type="ARBA" id="ARBA00008657"/>
    </source>
</evidence>
<accession>F5XWW5</accession>
<comment type="subcellular location">
    <subcellularLocation>
        <location evidence="1">Cytoplasm</location>
        <location evidence="1">Nucleoid</location>
    </subcellularLocation>
</comment>
<dbReference type="Proteomes" id="UP000008385">
    <property type="component" value="Chromosome"/>
</dbReference>
<evidence type="ECO:0000313" key="6">
    <source>
        <dbReference type="EMBL" id="AEG91726.1"/>
    </source>
</evidence>
<dbReference type="GO" id="GO:0000018">
    <property type="term" value="P:regulation of DNA recombination"/>
    <property type="evidence" value="ECO:0007669"/>
    <property type="project" value="TreeGrafter"/>
</dbReference>
<keyword evidence="6" id="KW-0269">Exonuclease</keyword>
<keyword evidence="6" id="KW-0540">Nuclease</keyword>
<dbReference type="GO" id="GO:0004527">
    <property type="term" value="F:exonuclease activity"/>
    <property type="evidence" value="ECO:0007669"/>
    <property type="project" value="UniProtKB-KW"/>
</dbReference>
<dbReference type="AlphaFoldDB" id="F5XWW5"/>
<dbReference type="PATRIC" id="fig|365046.3.peg.663"/>
<gene>
    <name evidence="6" type="ordered locus">Rta_06480</name>
</gene>
<dbReference type="STRING" id="365046.Rta_06480"/>
<dbReference type="KEGG" id="rta:Rta_06480"/>
<organism evidence="6 7">
    <name type="scientific">Ramlibacter tataouinensis (strain ATCC BAA-407 / DSM 14655 / LMG 21543 / TTB310)</name>
    <dbReference type="NCBI Taxonomy" id="365046"/>
    <lineage>
        <taxon>Bacteria</taxon>
        <taxon>Pseudomonadati</taxon>
        <taxon>Pseudomonadota</taxon>
        <taxon>Betaproteobacteria</taxon>
        <taxon>Burkholderiales</taxon>
        <taxon>Comamonadaceae</taxon>
        <taxon>Ramlibacter</taxon>
    </lineage>
</organism>
<dbReference type="Pfam" id="PF04381">
    <property type="entry name" value="RdgC"/>
    <property type="match status" value="1"/>
</dbReference>
<comment type="similarity">
    <text evidence="2">Belongs to the RdgC family.</text>
</comment>
<dbReference type="InterPro" id="IPR007476">
    <property type="entry name" value="RdgC"/>
</dbReference>
<proteinExistence type="inferred from homology"/>
<keyword evidence="6" id="KW-0378">Hydrolase</keyword>
<dbReference type="GO" id="GO:0003690">
    <property type="term" value="F:double-stranded DNA binding"/>
    <property type="evidence" value="ECO:0007669"/>
    <property type="project" value="TreeGrafter"/>
</dbReference>
<dbReference type="HOGENOM" id="CLU_052038_0_1_4"/>
<sequence length="332" mass="36265">MRALRPPHPFAVPMPLFKNIVVYRIGPDWQAPDLDTLEEALRRQAFAPCQPTQPLSAGWVAPRGQEHGALAESVDGQWILKLAVERKTVPGGAVRTELEARCKALEAERGRKPGRKEKAEIKEEIVLTLLPRAFSKRAAHMVWLDAQQRTLVVAAGSMKAAEPVIKQLADLMAELGHVLPLAPLSTSLAPATAMGEWLTARQAPAGFTIERDLELKKAGEEKSVVRYARHTLELDEIGQHIQEGKLPTQLALTWNDKVSFVLTEQLGIRKIDIRDVEQAPKGEDGFDADVAIATGELSLLLPELLESMGGELTPGSEFALRKTGTTSAQVPA</sequence>
<evidence type="ECO:0000256" key="3">
    <source>
        <dbReference type="ARBA" id="ARBA00022296"/>
    </source>
</evidence>
<dbReference type="GO" id="GO:0006310">
    <property type="term" value="P:DNA recombination"/>
    <property type="evidence" value="ECO:0007669"/>
    <property type="project" value="UniProtKB-KW"/>
</dbReference>